<dbReference type="InterPro" id="IPR005712">
    <property type="entry name" value="Ribosomal_uS5_bac-type"/>
</dbReference>
<comment type="function">
    <text evidence="1 8">Located at the back of the 30S subunit body where it stabilizes the conformation of the head with respect to the body.</text>
</comment>
<sequence length="164" mass="17453">MRVNVEELNLKDKPVVINRVAKVVKGGKRFSFSALVVVGDGDGWVGVGKGKATEVPSAIAKAVAHAKKNLIRIPLKSNTIPHEVHGYFGGEHIVLKPAKQGTGIIAGGAVRSLLEVAGAQNIVAKTLGRGNPFNAVRATIEGLSQLRDPYEVREMRRTAVGMED</sequence>
<reference evidence="11 12" key="1">
    <citation type="submission" date="2023-01" db="EMBL/GenBank/DDBJ databases">
        <title>Cultivation and genomic characterization of new, ubiquitous marine nitrite-oxidizing bacteria from the Nitrospirales.</title>
        <authorList>
            <person name="Mueller A.J."/>
            <person name="Daebeler A."/>
            <person name="Herbold C.W."/>
            <person name="Kirkegaard R.H."/>
            <person name="Daims H."/>
        </authorList>
    </citation>
    <scope>NUCLEOTIDE SEQUENCE [LARGE SCALE GENOMIC DNA]</scope>
    <source>
        <strain evidence="11 12">VA</strain>
    </source>
</reference>
<comment type="function">
    <text evidence="8">With S4 and S12 plays an important role in translational accuracy.</text>
</comment>
<dbReference type="InterPro" id="IPR005324">
    <property type="entry name" value="Ribosomal_uS5_C"/>
</dbReference>
<dbReference type="GO" id="GO:0005737">
    <property type="term" value="C:cytoplasm"/>
    <property type="evidence" value="ECO:0007669"/>
    <property type="project" value="UniProtKB-ARBA"/>
</dbReference>
<dbReference type="NCBIfam" id="TIGR01021">
    <property type="entry name" value="rpsE_bact"/>
    <property type="match status" value="1"/>
</dbReference>
<name>A0AA96GE77_9BACT</name>
<dbReference type="SUPFAM" id="SSF54211">
    <property type="entry name" value="Ribosomal protein S5 domain 2-like"/>
    <property type="match status" value="1"/>
</dbReference>
<dbReference type="GO" id="GO:0006412">
    <property type="term" value="P:translation"/>
    <property type="evidence" value="ECO:0007669"/>
    <property type="project" value="UniProtKB-UniRule"/>
</dbReference>
<dbReference type="Gene3D" id="3.30.230.10">
    <property type="match status" value="1"/>
</dbReference>
<dbReference type="Proteomes" id="UP001302719">
    <property type="component" value="Chromosome"/>
</dbReference>
<keyword evidence="12" id="KW-1185">Reference proteome</keyword>
<organism evidence="11 12">
    <name type="scientific">Candidatus Nitrospira allomarina</name>
    <dbReference type="NCBI Taxonomy" id="3020900"/>
    <lineage>
        <taxon>Bacteria</taxon>
        <taxon>Pseudomonadati</taxon>
        <taxon>Nitrospirota</taxon>
        <taxon>Nitrospiria</taxon>
        <taxon>Nitrospirales</taxon>
        <taxon>Nitrospiraceae</taxon>
        <taxon>Nitrospira</taxon>
    </lineage>
</organism>
<dbReference type="GO" id="GO:0015935">
    <property type="term" value="C:small ribosomal subunit"/>
    <property type="evidence" value="ECO:0007669"/>
    <property type="project" value="InterPro"/>
</dbReference>
<dbReference type="FunFam" id="3.30.230.10:FF:000002">
    <property type="entry name" value="30S ribosomal protein S5"/>
    <property type="match status" value="1"/>
</dbReference>
<dbReference type="EMBL" id="CP116967">
    <property type="protein sequence ID" value="WNM59512.1"/>
    <property type="molecule type" value="Genomic_DNA"/>
</dbReference>
<evidence type="ECO:0000256" key="1">
    <source>
        <dbReference type="ARBA" id="ARBA00003093"/>
    </source>
</evidence>
<dbReference type="SUPFAM" id="SSF54768">
    <property type="entry name" value="dsRNA-binding domain-like"/>
    <property type="match status" value="1"/>
</dbReference>
<evidence type="ECO:0000256" key="2">
    <source>
        <dbReference type="ARBA" id="ARBA00008945"/>
    </source>
</evidence>
<evidence type="ECO:0000256" key="8">
    <source>
        <dbReference type="HAMAP-Rule" id="MF_01307"/>
    </source>
</evidence>
<dbReference type="HAMAP" id="MF_01307_B">
    <property type="entry name" value="Ribosomal_uS5_B"/>
    <property type="match status" value="1"/>
</dbReference>
<evidence type="ECO:0000313" key="12">
    <source>
        <dbReference type="Proteomes" id="UP001302719"/>
    </source>
</evidence>
<comment type="similarity">
    <text evidence="2 8 9">Belongs to the universal ribosomal protein uS5 family.</text>
</comment>
<evidence type="ECO:0000256" key="3">
    <source>
        <dbReference type="ARBA" id="ARBA00022730"/>
    </source>
</evidence>
<gene>
    <name evidence="8 11" type="primary">rpsE</name>
    <name evidence="11" type="ORF">PP769_07080</name>
</gene>
<dbReference type="InterPro" id="IPR014721">
    <property type="entry name" value="Ribsml_uS5_D2-typ_fold_subgr"/>
</dbReference>
<dbReference type="GO" id="GO:0019843">
    <property type="term" value="F:rRNA binding"/>
    <property type="evidence" value="ECO:0007669"/>
    <property type="project" value="UniProtKB-UniRule"/>
</dbReference>
<dbReference type="PANTHER" id="PTHR48277">
    <property type="entry name" value="MITOCHONDRIAL RIBOSOMAL PROTEIN S5"/>
    <property type="match status" value="1"/>
</dbReference>
<evidence type="ECO:0000256" key="9">
    <source>
        <dbReference type="RuleBase" id="RU003823"/>
    </source>
</evidence>
<evidence type="ECO:0000256" key="4">
    <source>
        <dbReference type="ARBA" id="ARBA00022884"/>
    </source>
</evidence>
<accession>A0AA96GE77</accession>
<dbReference type="GO" id="GO:0003735">
    <property type="term" value="F:structural constituent of ribosome"/>
    <property type="evidence" value="ECO:0007669"/>
    <property type="project" value="UniProtKB-UniRule"/>
</dbReference>
<dbReference type="Gene3D" id="3.30.160.20">
    <property type="match status" value="1"/>
</dbReference>
<evidence type="ECO:0000313" key="11">
    <source>
        <dbReference type="EMBL" id="WNM59512.1"/>
    </source>
</evidence>
<dbReference type="Pfam" id="PF03719">
    <property type="entry name" value="Ribosomal_S5_C"/>
    <property type="match status" value="1"/>
</dbReference>
<dbReference type="KEGG" id="nall:PP769_07080"/>
<keyword evidence="5 8" id="KW-0689">Ribosomal protein</keyword>
<proteinExistence type="inferred from homology"/>
<feature type="domain" description="S5 DRBM" evidence="10">
    <location>
        <begin position="10"/>
        <end position="73"/>
    </location>
</feature>
<keyword evidence="3 8" id="KW-0699">rRNA-binding</keyword>
<dbReference type="InterPro" id="IPR018192">
    <property type="entry name" value="Ribosomal_uS5_N_CS"/>
</dbReference>
<keyword evidence="4 8" id="KW-0694">RNA-binding</keyword>
<dbReference type="PROSITE" id="PS50881">
    <property type="entry name" value="S5_DSRBD"/>
    <property type="match status" value="1"/>
</dbReference>
<dbReference type="RefSeq" id="WP_312646272.1">
    <property type="nucleotide sequence ID" value="NZ_CP116967.1"/>
</dbReference>
<dbReference type="InterPro" id="IPR013810">
    <property type="entry name" value="Ribosomal_uS5_N"/>
</dbReference>
<dbReference type="FunFam" id="3.30.160.20:FF:000001">
    <property type="entry name" value="30S ribosomal protein S5"/>
    <property type="match status" value="1"/>
</dbReference>
<dbReference type="GO" id="GO:0042254">
    <property type="term" value="P:ribosome biogenesis"/>
    <property type="evidence" value="ECO:0007669"/>
    <property type="project" value="UniProtKB-ARBA"/>
</dbReference>
<evidence type="ECO:0000256" key="5">
    <source>
        <dbReference type="ARBA" id="ARBA00022980"/>
    </source>
</evidence>
<evidence type="ECO:0000256" key="7">
    <source>
        <dbReference type="ARBA" id="ARBA00035255"/>
    </source>
</evidence>
<dbReference type="Pfam" id="PF00333">
    <property type="entry name" value="Ribosomal_S5"/>
    <property type="match status" value="1"/>
</dbReference>
<dbReference type="PROSITE" id="PS00585">
    <property type="entry name" value="RIBOSOMAL_S5"/>
    <property type="match status" value="1"/>
</dbReference>
<evidence type="ECO:0000256" key="6">
    <source>
        <dbReference type="ARBA" id="ARBA00023274"/>
    </source>
</evidence>
<dbReference type="InterPro" id="IPR020568">
    <property type="entry name" value="Ribosomal_Su5_D2-typ_SF"/>
</dbReference>
<dbReference type="InterPro" id="IPR000851">
    <property type="entry name" value="Ribosomal_uS5"/>
</dbReference>
<comment type="subunit">
    <text evidence="8">Part of the 30S ribosomal subunit. Contacts proteins S4 and S8.</text>
</comment>
<dbReference type="AlphaFoldDB" id="A0AA96GE77"/>
<evidence type="ECO:0000259" key="10">
    <source>
        <dbReference type="PROSITE" id="PS50881"/>
    </source>
</evidence>
<keyword evidence="6 8" id="KW-0687">Ribonucleoprotein</keyword>
<comment type="domain">
    <text evidence="8">The N-terminal domain interacts with the head of the 30S subunit; the C-terminal domain interacts with the body and contacts protein S4. The interaction surface between S4 and S5 is involved in control of translational fidelity.</text>
</comment>
<protein>
    <recommendedName>
        <fullName evidence="7 8">Small ribosomal subunit protein uS5</fullName>
    </recommendedName>
</protein>
<dbReference type="PANTHER" id="PTHR48277:SF1">
    <property type="entry name" value="MITOCHONDRIAL RIBOSOMAL PROTEIN S5"/>
    <property type="match status" value="1"/>
</dbReference>